<feature type="chain" id="PRO_5039172142" evidence="2">
    <location>
        <begin position="28"/>
        <end position="394"/>
    </location>
</feature>
<dbReference type="InterPro" id="IPR012338">
    <property type="entry name" value="Beta-lactam/transpept-like"/>
</dbReference>
<proteinExistence type="predicted"/>
<gene>
    <name evidence="4" type="ORF">B0I28_103365</name>
</gene>
<dbReference type="InterPro" id="IPR001466">
    <property type="entry name" value="Beta-lactam-related"/>
</dbReference>
<reference evidence="4 5" key="1">
    <citation type="submission" date="2018-03" db="EMBL/GenBank/DDBJ databases">
        <title>Genomic Encyclopedia of Type Strains, Phase III (KMG-III): the genomes of soil and plant-associated and newly described type strains.</title>
        <authorList>
            <person name="Whitman W."/>
        </authorList>
    </citation>
    <scope>NUCLEOTIDE SEQUENCE [LARGE SCALE GENOMIC DNA]</scope>
    <source>
        <strain evidence="4 5">CGMCC 4.7067</strain>
    </source>
</reference>
<comment type="caution">
    <text evidence="4">The sequence shown here is derived from an EMBL/GenBank/DDBJ whole genome shotgun (WGS) entry which is preliminary data.</text>
</comment>
<dbReference type="Gene3D" id="3.40.710.10">
    <property type="entry name" value="DD-peptidase/beta-lactamase superfamily"/>
    <property type="match status" value="1"/>
</dbReference>
<organism evidence="4 5">
    <name type="scientific">Glycomyces artemisiae</name>
    <dbReference type="NCBI Taxonomy" id="1076443"/>
    <lineage>
        <taxon>Bacteria</taxon>
        <taxon>Bacillati</taxon>
        <taxon>Actinomycetota</taxon>
        <taxon>Actinomycetes</taxon>
        <taxon>Glycomycetales</taxon>
        <taxon>Glycomycetaceae</taxon>
        <taxon>Glycomyces</taxon>
    </lineage>
</organism>
<feature type="domain" description="Beta-lactamase-related" evidence="3">
    <location>
        <begin position="54"/>
        <end position="370"/>
    </location>
</feature>
<dbReference type="InterPro" id="IPR050491">
    <property type="entry name" value="AmpC-like"/>
</dbReference>
<keyword evidence="5" id="KW-1185">Reference proteome</keyword>
<evidence type="ECO:0000313" key="5">
    <source>
        <dbReference type="Proteomes" id="UP000238176"/>
    </source>
</evidence>
<keyword evidence="4" id="KW-0645">Protease</keyword>
<dbReference type="AlphaFoldDB" id="A0A2T0UPP7"/>
<dbReference type="RefSeq" id="WP_181245743.1">
    <property type="nucleotide sequence ID" value="NZ_PVTJ01000003.1"/>
</dbReference>
<dbReference type="Proteomes" id="UP000238176">
    <property type="component" value="Unassembled WGS sequence"/>
</dbReference>
<dbReference type="EMBL" id="PVTJ01000003">
    <property type="protein sequence ID" value="PRY59891.1"/>
    <property type="molecule type" value="Genomic_DNA"/>
</dbReference>
<evidence type="ECO:0000259" key="3">
    <source>
        <dbReference type="Pfam" id="PF00144"/>
    </source>
</evidence>
<keyword evidence="2" id="KW-0732">Signal</keyword>
<keyword evidence="4" id="KW-0378">Hydrolase</keyword>
<keyword evidence="4" id="KW-0121">Carboxypeptidase</keyword>
<protein>
    <submittedName>
        <fullName evidence="4">D-alanyl-D-alanine carboxypeptidase</fullName>
    </submittedName>
</protein>
<dbReference type="Pfam" id="PF00144">
    <property type="entry name" value="Beta-lactamase"/>
    <property type="match status" value="1"/>
</dbReference>
<dbReference type="GO" id="GO:0004180">
    <property type="term" value="F:carboxypeptidase activity"/>
    <property type="evidence" value="ECO:0007669"/>
    <property type="project" value="UniProtKB-KW"/>
</dbReference>
<sequence>MRRRIITAAATAVGLVAGLAAVQVANADADRPGRALDTGLLEERLAEVAALTDGSVVVEVREGRQTWKGAAGPRSLEEDAPDARAGDRVRVGSVTKSMVAAVVLQLDGEGELDLDDPIDRYLPGLLPYEEQPTVRQLLGHTGGVPDWVAVVYPGMEDGDLAEVREGYETYYEPEELVAIAAAEDPSFPPGDGWAYSNTGYTLLGLLIEERTGETLRHELHERIFTPAGLDRTDLPRPDTSGIRGPHSVPYISTGDPDEPYFDATAASYSQLWASGGVVSTVHDVNDFYDALTDGTLLTADQLAEATAFADTGTGFQYGLGLGAIALDCPGGEERFLGHAGDGMGHLTRTFHSFDGDRQVTVSWSTDDKHGYHDPGRFDGAVFALLAAGLCPASE</sequence>
<evidence type="ECO:0000313" key="4">
    <source>
        <dbReference type="EMBL" id="PRY59891.1"/>
    </source>
</evidence>
<feature type="signal peptide" evidence="2">
    <location>
        <begin position="1"/>
        <end position="27"/>
    </location>
</feature>
<dbReference type="SUPFAM" id="SSF56601">
    <property type="entry name" value="beta-lactamase/transpeptidase-like"/>
    <property type="match status" value="1"/>
</dbReference>
<evidence type="ECO:0000256" key="2">
    <source>
        <dbReference type="SAM" id="SignalP"/>
    </source>
</evidence>
<feature type="region of interest" description="Disordered" evidence="1">
    <location>
        <begin position="228"/>
        <end position="248"/>
    </location>
</feature>
<accession>A0A2T0UPP7</accession>
<evidence type="ECO:0000256" key="1">
    <source>
        <dbReference type="SAM" id="MobiDB-lite"/>
    </source>
</evidence>
<dbReference type="PANTHER" id="PTHR46825:SF7">
    <property type="entry name" value="D-ALANYL-D-ALANINE CARBOXYPEPTIDASE"/>
    <property type="match status" value="1"/>
</dbReference>
<dbReference type="PANTHER" id="PTHR46825">
    <property type="entry name" value="D-ALANYL-D-ALANINE-CARBOXYPEPTIDASE/ENDOPEPTIDASE AMPH"/>
    <property type="match status" value="1"/>
</dbReference>
<name>A0A2T0UPP7_9ACTN</name>